<sequence>MWGAGIRRIREKGGELRPTELLVATKSGERRNLIFGGAMIGSEIVVSFYDVTEERRVQAELERLNAELEDRVRERTRELADALSTLELTHEGLIRSEKLAGLGALVAGVAHELNTPIGNALMVASTMRDMGPRFNEFLAEGLKRSELDRFLQDLQESSEIMERNLLRAAEMIKSFKQVAVDQSSHQRRPFMLTEIANELRLTLSPLFKRSTVSLTLDVDPEIRMNSYPGPLSQVLMNLVNNALVHAFEDSPEGEIRFSAHMGTDGYVKLAVVDNGCGIEPEVLPQIFDPFFTTKLGKGGSGLGLHIVYSLVTGILGGSIRVISEPGQGTSVNISLPVKAPDEA</sequence>
<dbReference type="PANTHER" id="PTHR43065:SF47">
    <property type="match status" value="1"/>
</dbReference>
<dbReference type="EC" id="2.7.13.3" evidence="2"/>
<feature type="coiled-coil region" evidence="4">
    <location>
        <begin position="49"/>
        <end position="85"/>
    </location>
</feature>
<accession>A0A1Y1RSZ5</accession>
<dbReference type="PRINTS" id="PR00344">
    <property type="entry name" value="BCTRLSENSOR"/>
</dbReference>
<dbReference type="InterPro" id="IPR005467">
    <property type="entry name" value="His_kinase_dom"/>
</dbReference>
<evidence type="ECO:0000256" key="2">
    <source>
        <dbReference type="ARBA" id="ARBA00012438"/>
    </source>
</evidence>
<dbReference type="EMBL" id="MWQY01000040">
    <property type="protein sequence ID" value="ORC29873.1"/>
    <property type="molecule type" value="Genomic_DNA"/>
</dbReference>
<dbReference type="CDD" id="cd00082">
    <property type="entry name" value="HisKA"/>
    <property type="match status" value="1"/>
</dbReference>
<dbReference type="Gene3D" id="3.30.565.10">
    <property type="entry name" value="Histidine kinase-like ATPase, C-terminal domain"/>
    <property type="match status" value="1"/>
</dbReference>
<keyword evidence="7" id="KW-1185">Reference proteome</keyword>
<dbReference type="SUPFAM" id="SSF55874">
    <property type="entry name" value="ATPase domain of HSP90 chaperone/DNA topoisomerase II/histidine kinase"/>
    <property type="match status" value="1"/>
</dbReference>
<keyword evidence="3" id="KW-0597">Phosphoprotein</keyword>
<organism evidence="6 7">
    <name type="scientific">Marispirochaeta aestuarii</name>
    <dbReference type="NCBI Taxonomy" id="1963862"/>
    <lineage>
        <taxon>Bacteria</taxon>
        <taxon>Pseudomonadati</taxon>
        <taxon>Spirochaetota</taxon>
        <taxon>Spirochaetia</taxon>
        <taxon>Spirochaetales</taxon>
        <taxon>Spirochaetaceae</taxon>
        <taxon>Marispirochaeta</taxon>
    </lineage>
</organism>
<dbReference type="InterPro" id="IPR004358">
    <property type="entry name" value="Sig_transdc_His_kin-like_C"/>
</dbReference>
<dbReference type="SMART" id="SM00387">
    <property type="entry name" value="HATPase_c"/>
    <property type="match status" value="1"/>
</dbReference>
<evidence type="ECO:0000256" key="3">
    <source>
        <dbReference type="ARBA" id="ARBA00022553"/>
    </source>
</evidence>
<dbReference type="Gene3D" id="1.10.287.130">
    <property type="match status" value="1"/>
</dbReference>
<dbReference type="InterPro" id="IPR036890">
    <property type="entry name" value="HATPase_C_sf"/>
</dbReference>
<dbReference type="PANTHER" id="PTHR43065">
    <property type="entry name" value="SENSOR HISTIDINE KINASE"/>
    <property type="match status" value="1"/>
</dbReference>
<comment type="catalytic activity">
    <reaction evidence="1">
        <text>ATP + protein L-histidine = ADP + protein N-phospho-L-histidine.</text>
        <dbReference type="EC" id="2.7.13.3"/>
    </reaction>
</comment>
<evidence type="ECO:0000259" key="5">
    <source>
        <dbReference type="PROSITE" id="PS50109"/>
    </source>
</evidence>
<gene>
    <name evidence="6" type="ORF">B4O97_18845</name>
</gene>
<evidence type="ECO:0000313" key="7">
    <source>
        <dbReference type="Proteomes" id="UP000192343"/>
    </source>
</evidence>
<evidence type="ECO:0000256" key="1">
    <source>
        <dbReference type="ARBA" id="ARBA00000085"/>
    </source>
</evidence>
<dbReference type="SUPFAM" id="SSF47384">
    <property type="entry name" value="Homodimeric domain of signal transducing histidine kinase"/>
    <property type="match status" value="1"/>
</dbReference>
<reference evidence="6 7" key="1">
    <citation type="submission" date="2017-03" db="EMBL/GenBank/DDBJ databases">
        <title>Draft Genome sequence of Marispirochaeta sp. strain JC444.</title>
        <authorList>
            <person name="Shivani Y."/>
            <person name="Subhash Y."/>
            <person name="Sasikala C."/>
            <person name="Ramana C."/>
        </authorList>
    </citation>
    <scope>NUCLEOTIDE SEQUENCE [LARGE SCALE GENOMIC DNA]</scope>
    <source>
        <strain evidence="6 7">JC444</strain>
    </source>
</reference>
<dbReference type="PROSITE" id="PS50109">
    <property type="entry name" value="HIS_KIN"/>
    <property type="match status" value="1"/>
</dbReference>
<protein>
    <recommendedName>
        <fullName evidence="2">histidine kinase</fullName>
        <ecNumber evidence="2">2.7.13.3</ecNumber>
    </recommendedName>
</protein>
<feature type="domain" description="Histidine kinase" evidence="5">
    <location>
        <begin position="108"/>
        <end position="339"/>
    </location>
</feature>
<comment type="caution">
    <text evidence="6">The sequence shown here is derived from an EMBL/GenBank/DDBJ whole genome shotgun (WGS) entry which is preliminary data.</text>
</comment>
<evidence type="ECO:0000256" key="4">
    <source>
        <dbReference type="SAM" id="Coils"/>
    </source>
</evidence>
<dbReference type="STRING" id="1963862.B4O97_18845"/>
<evidence type="ECO:0000313" key="6">
    <source>
        <dbReference type="EMBL" id="ORC29873.1"/>
    </source>
</evidence>
<dbReference type="InterPro" id="IPR036097">
    <property type="entry name" value="HisK_dim/P_sf"/>
</dbReference>
<name>A0A1Y1RSZ5_9SPIO</name>
<dbReference type="InterPro" id="IPR003661">
    <property type="entry name" value="HisK_dim/P_dom"/>
</dbReference>
<dbReference type="GO" id="GO:0000155">
    <property type="term" value="F:phosphorelay sensor kinase activity"/>
    <property type="evidence" value="ECO:0007669"/>
    <property type="project" value="InterPro"/>
</dbReference>
<keyword evidence="4" id="KW-0175">Coiled coil</keyword>
<dbReference type="InterPro" id="IPR003594">
    <property type="entry name" value="HATPase_dom"/>
</dbReference>
<dbReference type="Proteomes" id="UP000192343">
    <property type="component" value="Unassembled WGS sequence"/>
</dbReference>
<proteinExistence type="predicted"/>
<dbReference type="AlphaFoldDB" id="A0A1Y1RSZ5"/>
<dbReference type="Pfam" id="PF02518">
    <property type="entry name" value="HATPase_c"/>
    <property type="match status" value="1"/>
</dbReference>